<proteinExistence type="inferred from homology"/>
<comment type="similarity">
    <text evidence="1">Belongs to the protein-tyrosine phosphatase family.</text>
</comment>
<dbReference type="InterPro" id="IPR029021">
    <property type="entry name" value="Prot-tyrosine_phosphatase-like"/>
</dbReference>
<dbReference type="GO" id="GO:0004721">
    <property type="term" value="F:phosphoprotein phosphatase activity"/>
    <property type="evidence" value="ECO:0007669"/>
    <property type="project" value="InterPro"/>
</dbReference>
<name>A0A9W6M4C1_9MICO</name>
<evidence type="ECO:0000256" key="1">
    <source>
        <dbReference type="ARBA" id="ARBA00009580"/>
    </source>
</evidence>
<dbReference type="AlphaFoldDB" id="A0A9W6M4C1"/>
<protein>
    <recommendedName>
        <fullName evidence="2">Tyrosine specific protein phosphatases domain-containing protein</fullName>
    </recommendedName>
</protein>
<accession>A0A9W6M4C1</accession>
<dbReference type="SUPFAM" id="SSF52799">
    <property type="entry name" value="(Phosphotyrosine protein) phosphatases II"/>
    <property type="match status" value="1"/>
</dbReference>
<dbReference type="Pfam" id="PF13350">
    <property type="entry name" value="Y_phosphatase3"/>
    <property type="match status" value="1"/>
</dbReference>
<dbReference type="InterPro" id="IPR026893">
    <property type="entry name" value="Tyr/Ser_Pase_IphP-type"/>
</dbReference>
<dbReference type="Proteomes" id="UP001142291">
    <property type="component" value="Unassembled WGS sequence"/>
</dbReference>
<dbReference type="InterPro" id="IPR016130">
    <property type="entry name" value="Tyr_Pase_AS"/>
</dbReference>
<dbReference type="InterPro" id="IPR000387">
    <property type="entry name" value="Tyr_Pase_dom"/>
</dbReference>
<evidence type="ECO:0000313" key="3">
    <source>
        <dbReference type="EMBL" id="GLJ94139.1"/>
    </source>
</evidence>
<evidence type="ECO:0000259" key="2">
    <source>
        <dbReference type="PROSITE" id="PS50056"/>
    </source>
</evidence>
<dbReference type="PANTHER" id="PTHR31126">
    <property type="entry name" value="TYROSINE-PROTEIN PHOSPHATASE"/>
    <property type="match status" value="1"/>
</dbReference>
<dbReference type="Gene3D" id="3.90.190.10">
    <property type="entry name" value="Protein tyrosine phosphatase superfamily"/>
    <property type="match status" value="1"/>
</dbReference>
<dbReference type="EMBL" id="BSER01000001">
    <property type="protein sequence ID" value="GLJ94139.1"/>
    <property type="molecule type" value="Genomic_DNA"/>
</dbReference>
<gene>
    <name evidence="3" type="ORF">GCM10017591_02000</name>
</gene>
<feature type="domain" description="Tyrosine specific protein phosphatases" evidence="2">
    <location>
        <begin position="127"/>
        <end position="193"/>
    </location>
</feature>
<sequence>MSSATVTTGAAASAPVRRRELPGVYNLRDTGGYRAASGSTRWGTLFRSDALHLLDDEGREALVALGITQLVDLRGDDERHAAPSAVAGLGIAIRHIPVFDDASPVVMAHAPVSLESVYRHMVDDRGPQLAAAVRALVDAAPGRAVLVHCTAGKDRTGLVIALALAAVGVDRQEVVDDYAATAAHLVGPWAQRMLAGLTERGLEATPEIVELVTASPASLLNGLLDRIEAEHGSIGDYLRSHGLTGDELARLRAALVDDSAPERNNA</sequence>
<dbReference type="PROSITE" id="PS50056">
    <property type="entry name" value="TYR_PHOSPHATASE_2"/>
    <property type="match status" value="1"/>
</dbReference>
<dbReference type="PROSITE" id="PS00383">
    <property type="entry name" value="TYR_PHOSPHATASE_1"/>
    <property type="match status" value="1"/>
</dbReference>
<keyword evidence="4" id="KW-1185">Reference proteome</keyword>
<reference evidence="3" key="2">
    <citation type="submission" date="2023-01" db="EMBL/GenBank/DDBJ databases">
        <authorList>
            <person name="Sun Q."/>
            <person name="Evtushenko L."/>
        </authorList>
    </citation>
    <scope>NUCLEOTIDE SEQUENCE</scope>
    <source>
        <strain evidence="3">VKM Ac-1940</strain>
    </source>
</reference>
<reference evidence="3" key="1">
    <citation type="journal article" date="2014" name="Int. J. Syst. Evol. Microbiol.">
        <title>Complete genome sequence of Corynebacterium casei LMG S-19264T (=DSM 44701T), isolated from a smear-ripened cheese.</title>
        <authorList>
            <consortium name="US DOE Joint Genome Institute (JGI-PGF)"/>
            <person name="Walter F."/>
            <person name="Albersmeier A."/>
            <person name="Kalinowski J."/>
            <person name="Ruckert C."/>
        </authorList>
    </citation>
    <scope>NUCLEOTIDE SEQUENCE</scope>
    <source>
        <strain evidence="3">VKM Ac-1940</strain>
    </source>
</reference>
<organism evidence="3 4">
    <name type="scientific">Microbacterium dextranolyticum</name>
    <dbReference type="NCBI Taxonomy" id="36806"/>
    <lineage>
        <taxon>Bacteria</taxon>
        <taxon>Bacillati</taxon>
        <taxon>Actinomycetota</taxon>
        <taxon>Actinomycetes</taxon>
        <taxon>Micrococcales</taxon>
        <taxon>Microbacteriaceae</taxon>
        <taxon>Microbacterium</taxon>
    </lineage>
</organism>
<dbReference type="PANTHER" id="PTHR31126:SF1">
    <property type="entry name" value="TYROSINE SPECIFIC PROTEIN PHOSPHATASES DOMAIN-CONTAINING PROTEIN"/>
    <property type="match status" value="1"/>
</dbReference>
<dbReference type="RefSeq" id="WP_204962634.1">
    <property type="nucleotide sequence ID" value="NZ_BAAAUR010000002.1"/>
</dbReference>
<evidence type="ECO:0000313" key="4">
    <source>
        <dbReference type="Proteomes" id="UP001142291"/>
    </source>
</evidence>
<comment type="caution">
    <text evidence="3">The sequence shown here is derived from an EMBL/GenBank/DDBJ whole genome shotgun (WGS) entry which is preliminary data.</text>
</comment>